<dbReference type="PANTHER" id="PTHR33096:SF1">
    <property type="entry name" value="CXC1-LIKE CYSTEINE CLUSTER ASSOCIATED WITH KDZ TRANSPOSASES DOMAIN-CONTAINING PROTEIN"/>
    <property type="match status" value="1"/>
</dbReference>
<evidence type="ECO:0000313" key="3">
    <source>
        <dbReference type="EMBL" id="KAJ7609862.1"/>
    </source>
</evidence>
<dbReference type="PANTHER" id="PTHR33096">
    <property type="entry name" value="CXC2 DOMAIN-CONTAINING PROTEIN"/>
    <property type="match status" value="1"/>
</dbReference>
<dbReference type="Pfam" id="PF18758">
    <property type="entry name" value="KDZ"/>
    <property type="match status" value="1"/>
</dbReference>
<accession>A0AAD7B4G7</accession>
<feature type="compositionally biased region" description="Acidic residues" evidence="1">
    <location>
        <begin position="1089"/>
        <end position="1103"/>
    </location>
</feature>
<protein>
    <recommendedName>
        <fullName evidence="2">CxC2-like cysteine cluster KDZ transposase-associated domain-containing protein</fullName>
    </recommendedName>
</protein>
<proteinExistence type="predicted"/>
<feature type="region of interest" description="Disordered" evidence="1">
    <location>
        <begin position="1078"/>
        <end position="1107"/>
    </location>
</feature>
<dbReference type="InterPro" id="IPR040521">
    <property type="entry name" value="KDZ"/>
</dbReference>
<feature type="domain" description="CxC2-like cysteine cluster KDZ transposase-associated" evidence="2">
    <location>
        <begin position="192"/>
        <end position="293"/>
    </location>
</feature>
<dbReference type="CDD" id="cd19757">
    <property type="entry name" value="Bbox1"/>
    <property type="match status" value="1"/>
</dbReference>
<reference evidence="3" key="1">
    <citation type="submission" date="2023-03" db="EMBL/GenBank/DDBJ databases">
        <title>Massive genome expansion in bonnet fungi (Mycena s.s.) driven by repeated elements and novel gene families across ecological guilds.</title>
        <authorList>
            <consortium name="Lawrence Berkeley National Laboratory"/>
            <person name="Harder C.B."/>
            <person name="Miyauchi S."/>
            <person name="Viragh M."/>
            <person name="Kuo A."/>
            <person name="Thoen E."/>
            <person name="Andreopoulos B."/>
            <person name="Lu D."/>
            <person name="Skrede I."/>
            <person name="Drula E."/>
            <person name="Henrissat B."/>
            <person name="Morin E."/>
            <person name="Kohler A."/>
            <person name="Barry K."/>
            <person name="LaButti K."/>
            <person name="Morin E."/>
            <person name="Salamov A."/>
            <person name="Lipzen A."/>
            <person name="Mereny Z."/>
            <person name="Hegedus B."/>
            <person name="Baldrian P."/>
            <person name="Stursova M."/>
            <person name="Weitz H."/>
            <person name="Taylor A."/>
            <person name="Grigoriev I.V."/>
            <person name="Nagy L.G."/>
            <person name="Martin F."/>
            <person name="Kauserud H."/>
        </authorList>
    </citation>
    <scope>NUCLEOTIDE SEQUENCE</scope>
    <source>
        <strain evidence="3">9284</strain>
    </source>
</reference>
<evidence type="ECO:0000256" key="1">
    <source>
        <dbReference type="SAM" id="MobiDB-lite"/>
    </source>
</evidence>
<organism evidence="3 4">
    <name type="scientific">Roridomyces roridus</name>
    <dbReference type="NCBI Taxonomy" id="1738132"/>
    <lineage>
        <taxon>Eukaryota</taxon>
        <taxon>Fungi</taxon>
        <taxon>Dikarya</taxon>
        <taxon>Basidiomycota</taxon>
        <taxon>Agaricomycotina</taxon>
        <taxon>Agaricomycetes</taxon>
        <taxon>Agaricomycetidae</taxon>
        <taxon>Agaricales</taxon>
        <taxon>Marasmiineae</taxon>
        <taxon>Mycenaceae</taxon>
        <taxon>Roridomyces</taxon>
    </lineage>
</organism>
<evidence type="ECO:0000259" key="2">
    <source>
        <dbReference type="Pfam" id="PF18803"/>
    </source>
</evidence>
<sequence>MPPKKRRDGEPRGVYIHDARSDHVSTHTAGGKRRMQVSINQAPPASPEKPQRTFDALDWAMVRNPDEDDFLPQGGFNLVNDGPERIVIVQKQNKAPRYVDSDRPLLPFRRVRNDILDALIRREGRGLWWNKGCMTERCLSLEANYRCRDCFGGRLLCQSCVVERHRDEPLHCIERWKDNYFQPCSVSSLDPGLRFQIGHPPGELCDFRDGPHPMVVLDNNGIHQLHVDYCGCIGAQSVNDQLIHIGWFPATVTAPETCATLSLLRRFHTLNLQARVAAYDFYSALEVLTDGAGLLTLPDRREQFTLMVREYRHVQMCKRAGRGHDGVRIYVPETDSYLSGIDATEPGGLQVPCRACPIPQVNLPEDCENAPADEAWLYQLMLSQDANFKLKGRDTSSRDKDPALGPGFAYVVANDAYLKHLANYVDEDEISHCVAFAALWRANNKRARGLRATGIGSVSCSRHELFRANGTGDLQKGERYSNMDYIFHMSILGITLASIIASYEIACQWCVNFWNRSKKLPSHLQLPAGLKIQFKVPKFHLPPHVKKCHGPFSFNYTKWAGRTDGEGVERNWSWLNMIARSVSVMGPGSREDTIDDFCGYANWRKTVGYGSSLLRKLVLAIPKAILHGQAFQAFTEGVREGHEEELRQWETEVREWEMDNNKPCPYEYPEDENISMDRLRLLIRQEDHARAEQGESTTSSPGAFIITALDIEEQQEAIRLEARRRERTSTQAADLQRRRTQALNLVRRFQDEQVHFMPGLKQHLEASGAAAVEESTARPEEMKLHLPSSFPADVREAICIAGLPAEEERLREAQAWDGLRDLRRQLRTRMLAHQFKRAHTSGQAAYTKSQQLQEGIEQRIRGAASTYRRARIALLALRGSGAWAAVLQELTQQDIRGMNERTLTDQEKEDDRRARVLAGQAGDDVVRDAFGDEVEPTVRFNLEVGEGNRLLSWIWYAGGAGPGSTSTTGKLHDDIRMEWLKARARAHRWREDLLLLDEEMRRVLAFCQWKAAWWDSRMTARSVESEALADGLRAYAAEQAARERHWHTAWEEKWRLHWWPDEDEEDQMLVDAEREVGMAGGEEPTRQADDDEDHSEGEDDEAHDEQVSDLLFKIAGLGIDAEERGESITE</sequence>
<dbReference type="AlphaFoldDB" id="A0AAD7B4G7"/>
<keyword evidence="4" id="KW-1185">Reference proteome</keyword>
<dbReference type="EMBL" id="JARKIF010000037">
    <property type="protein sequence ID" value="KAJ7609862.1"/>
    <property type="molecule type" value="Genomic_DNA"/>
</dbReference>
<comment type="caution">
    <text evidence="3">The sequence shown here is derived from an EMBL/GenBank/DDBJ whole genome shotgun (WGS) entry which is preliminary data.</text>
</comment>
<dbReference type="Pfam" id="PF18803">
    <property type="entry name" value="CxC2"/>
    <property type="match status" value="1"/>
</dbReference>
<dbReference type="InterPro" id="IPR041457">
    <property type="entry name" value="CxC2_KDZ-assoc"/>
</dbReference>
<gene>
    <name evidence="3" type="ORF">FB45DRAFT_1038333</name>
</gene>
<name>A0AAD7B4G7_9AGAR</name>
<dbReference type="Proteomes" id="UP001221142">
    <property type="component" value="Unassembled WGS sequence"/>
</dbReference>
<evidence type="ECO:0000313" key="4">
    <source>
        <dbReference type="Proteomes" id="UP001221142"/>
    </source>
</evidence>